<evidence type="ECO:0000313" key="2">
    <source>
        <dbReference type="Proteomes" id="UP000789920"/>
    </source>
</evidence>
<dbReference type="Proteomes" id="UP000789920">
    <property type="component" value="Unassembled WGS sequence"/>
</dbReference>
<feature type="non-terminal residue" evidence="1">
    <location>
        <position position="122"/>
    </location>
</feature>
<comment type="caution">
    <text evidence="1">The sequence shown here is derived from an EMBL/GenBank/DDBJ whole genome shotgun (WGS) entry which is preliminary data.</text>
</comment>
<gene>
    <name evidence="1" type="ORF">RPERSI_LOCUS13395</name>
</gene>
<reference evidence="1" key="1">
    <citation type="submission" date="2021-06" db="EMBL/GenBank/DDBJ databases">
        <authorList>
            <person name="Kallberg Y."/>
            <person name="Tangrot J."/>
            <person name="Rosling A."/>
        </authorList>
    </citation>
    <scope>NUCLEOTIDE SEQUENCE</scope>
    <source>
        <strain evidence="1">MA461A</strain>
    </source>
</reference>
<protein>
    <submittedName>
        <fullName evidence="1">32005_t:CDS:1</fullName>
    </submittedName>
</protein>
<accession>A0ACA9QCV9</accession>
<sequence length="122" mass="14051">MTTISSYSQNSQEKKHNISELKKEYMKALEHLVKRNKLLAINLLGTNFTMIIGAVLLWGDEKKIIRKVEFIITSSFIVLSRIITLILSIRKKLVNKISKKEIQTVTIDEILDDKILNDLPNL</sequence>
<keyword evidence="2" id="KW-1185">Reference proteome</keyword>
<evidence type="ECO:0000313" key="1">
    <source>
        <dbReference type="EMBL" id="CAG8743414.1"/>
    </source>
</evidence>
<name>A0ACA9QCV9_9GLOM</name>
<proteinExistence type="predicted"/>
<dbReference type="EMBL" id="CAJVQC010029711">
    <property type="protein sequence ID" value="CAG8743414.1"/>
    <property type="molecule type" value="Genomic_DNA"/>
</dbReference>
<organism evidence="1 2">
    <name type="scientific">Racocetra persica</name>
    <dbReference type="NCBI Taxonomy" id="160502"/>
    <lineage>
        <taxon>Eukaryota</taxon>
        <taxon>Fungi</taxon>
        <taxon>Fungi incertae sedis</taxon>
        <taxon>Mucoromycota</taxon>
        <taxon>Glomeromycotina</taxon>
        <taxon>Glomeromycetes</taxon>
        <taxon>Diversisporales</taxon>
        <taxon>Gigasporaceae</taxon>
        <taxon>Racocetra</taxon>
    </lineage>
</organism>